<dbReference type="SUPFAM" id="SSF51126">
    <property type="entry name" value="Pectin lyase-like"/>
    <property type="match status" value="1"/>
</dbReference>
<dbReference type="Proteomes" id="UP000001635">
    <property type="component" value="Chromosome"/>
</dbReference>
<dbReference type="STRING" id="880070.Cycma_0574"/>
<evidence type="ECO:0000259" key="2">
    <source>
        <dbReference type="Pfam" id="PF18998"/>
    </source>
</evidence>
<protein>
    <submittedName>
        <fullName evidence="3">Carbohydrate-binding CenC domain protein</fullName>
    </submittedName>
</protein>
<evidence type="ECO:0000313" key="3">
    <source>
        <dbReference type="EMBL" id="AEL24349.1"/>
    </source>
</evidence>
<gene>
    <name evidence="3" type="ordered locus">Cycma_0574</name>
</gene>
<organism evidence="3 4">
    <name type="scientific">Cyclobacterium marinum (strain ATCC 25205 / DSM 745 / LMG 13164 / NCIMB 1802)</name>
    <name type="common">Flectobacillus marinus</name>
    <dbReference type="NCBI Taxonomy" id="880070"/>
    <lineage>
        <taxon>Bacteria</taxon>
        <taxon>Pseudomonadati</taxon>
        <taxon>Bacteroidota</taxon>
        <taxon>Cytophagia</taxon>
        <taxon>Cytophagales</taxon>
        <taxon>Cyclobacteriaceae</taxon>
        <taxon>Cyclobacterium</taxon>
    </lineage>
</organism>
<dbReference type="RefSeq" id="WP_014018647.1">
    <property type="nucleotide sequence ID" value="NC_015914.1"/>
</dbReference>
<dbReference type="KEGG" id="cmr:Cycma_0574"/>
<feature type="domain" description="Bacterial repeat" evidence="2">
    <location>
        <begin position="801"/>
        <end position="869"/>
    </location>
</feature>
<dbReference type="AlphaFoldDB" id="G0IY16"/>
<name>G0IY16_CYCMS</name>
<keyword evidence="4" id="KW-1185">Reference proteome</keyword>
<proteinExistence type="predicted"/>
<dbReference type="Gene3D" id="2.60.120.260">
    <property type="entry name" value="Galactose-binding domain-like"/>
    <property type="match status" value="1"/>
</dbReference>
<accession>G0IY16</accession>
<evidence type="ECO:0000259" key="1">
    <source>
        <dbReference type="Pfam" id="PF13229"/>
    </source>
</evidence>
<dbReference type="InterPro" id="IPR012334">
    <property type="entry name" value="Pectin_lyas_fold"/>
</dbReference>
<reference evidence="4" key="1">
    <citation type="submission" date="2011-07" db="EMBL/GenBank/DDBJ databases">
        <title>The complete genome of Cyclobacterium marinum DSM 745.</title>
        <authorList>
            <person name="Lucas S."/>
            <person name="Han J."/>
            <person name="Lapidus A."/>
            <person name="Bruce D."/>
            <person name="Goodwin L."/>
            <person name="Pitluck S."/>
            <person name="Peters L."/>
            <person name="Kyrpides N."/>
            <person name="Mavromatis K."/>
            <person name="Ivanova N."/>
            <person name="Ovchinnikova G."/>
            <person name="Chertkov O."/>
            <person name="Detter J.C."/>
            <person name="Tapia R."/>
            <person name="Han C."/>
            <person name="Land M."/>
            <person name="Hauser L."/>
            <person name="Markowitz V."/>
            <person name="Cheng J.-F."/>
            <person name="Hugenholtz P."/>
            <person name="Woyke T."/>
            <person name="Wu D."/>
            <person name="Tindall B."/>
            <person name="Schuetze A."/>
            <person name="Brambilla E."/>
            <person name="Klenk H.-P."/>
            <person name="Eisen J.A."/>
        </authorList>
    </citation>
    <scope>NUCLEOTIDE SEQUENCE [LARGE SCALE GENOMIC DNA]</scope>
    <source>
        <strain evidence="4">ATCC 25205 / DSM 745 / LMG 13164 / NCIMB 1802</strain>
    </source>
</reference>
<evidence type="ECO:0000313" key="4">
    <source>
        <dbReference type="Proteomes" id="UP000001635"/>
    </source>
</evidence>
<dbReference type="OrthoDB" id="976933at2"/>
<dbReference type="InterPro" id="IPR011050">
    <property type="entry name" value="Pectin_lyase_fold/virulence"/>
</dbReference>
<dbReference type="eggNOG" id="COG4625">
    <property type="taxonomic scope" value="Bacteria"/>
</dbReference>
<dbReference type="InterPro" id="IPR039448">
    <property type="entry name" value="Beta_helix"/>
</dbReference>
<dbReference type="Gene3D" id="2.160.20.10">
    <property type="entry name" value="Single-stranded right-handed beta-helix, Pectin lyase-like"/>
    <property type="match status" value="1"/>
</dbReference>
<sequence length="1058" mass="117143">MNYYISPTGNDANNGTSEATAWVTLDRLQTFLSGSPGLEPGDIVYFERGGRWFNILEIPTQNDGIEGNTVKLQSYGTGETPIISGFKTITGWVDQGNNIWKRTDVSYPDYISLLLIDGTIRPKNISAPLKTTSNGTTTTLISTNLPDYDYSGGEVELVVEKSDFIHDRAYITGKSGNTLTFAEASSYATREQKNFLIQNCIEALTQQGDWMYSPGTNTITIYSEVNPNTLTIQVSVLDYNVHGVANARNEMIGLSFEGANLEGLRMESSNNNVFDSLIFRNQGATGLGLWTSTDVIVRNCTFQDILDIAINQKNASNSLIVEDSLFENIARFFGACGNGDGKGFAVFGSSHNSIFRRNTLRNVGYIPLRYYGDNAEVYQNIIENYCTVKHDGGAIYCYGGSAGSSTFVNRKVHHNIVSNPGVNKRYAIHAFYVDDNSEDIETTYNTFVKNGRSGYFNHNSSGILFNHNIIYSAIYGSVYGHNSGQELIRNNEEKFNTKVLLGKGQHPYFLNSAENDLALFGDIDNNTFVLCGNGAFIVPTEVYISGKRIFQNLTKAQWQALGYDQNSNFLSLEVPEFTIETEGANKFSNPDFEDDTTGTGIYHAGGTAVISHDSTSKISGAGSLKASVTAESTTTTRVELGFSGMGAIDPAKVYILRFKALAPSGHQSLNIYLREQASPYSWLSTEIHAVATDEVQAFEFFFYDLKEADTSSLMIDFQSHQGDLYIDDFEFREVTGQLTDYEEHIKVFSNPTTAPANVALDGTWKTLNDTYPGASIPLQPFESAVLIKEGDGPNPNTFNTTLTVQGQGTAINLTGPGPFSAGKVVNLLATPNTDYTFVEWRKEGQLYSKSANLNVTMTEDIELTAVFAQPIEVNVTVRFLIPSDYTPYIRKEIKEDIFLKQTDVIQKVEMAAQEEITSYLSGRFDTSAIFMTISDYESTRPVKAGDFIHEDGKIWRSLEDQTGVSPSESAASENPTFVLDDPRNPIIVLRMVYITLYHAHKALPGSQIPKLRIDDYDISIRWLEKVASGLLNPLLPVKEEEGNYLVAYGSETRRKVRY</sequence>
<feature type="domain" description="Right handed beta helix" evidence="1">
    <location>
        <begin position="249"/>
        <end position="381"/>
    </location>
</feature>
<dbReference type="Pfam" id="PF13229">
    <property type="entry name" value="Beta_helix"/>
    <property type="match status" value="1"/>
</dbReference>
<dbReference type="HOGENOM" id="CLU_289630_0_0_10"/>
<dbReference type="Pfam" id="PF18998">
    <property type="entry name" value="Flg_new_2"/>
    <property type="match status" value="1"/>
</dbReference>
<dbReference type="InterPro" id="IPR044060">
    <property type="entry name" value="Bacterial_rp_domain"/>
</dbReference>
<dbReference type="EMBL" id="CP002955">
    <property type="protein sequence ID" value="AEL24349.1"/>
    <property type="molecule type" value="Genomic_DNA"/>
</dbReference>